<keyword evidence="2" id="KW-1185">Reference proteome</keyword>
<accession>A0A4Y2QUU3</accession>
<dbReference type="EMBL" id="BGPR01140741">
    <property type="protein sequence ID" value="GBN67152.1"/>
    <property type="molecule type" value="Genomic_DNA"/>
</dbReference>
<evidence type="ECO:0000313" key="1">
    <source>
        <dbReference type="EMBL" id="GBN67152.1"/>
    </source>
</evidence>
<name>A0A4Y2QUU3_ARAVE</name>
<dbReference type="AlphaFoldDB" id="A0A4Y2QUU3"/>
<proteinExistence type="predicted"/>
<organism evidence="1 2">
    <name type="scientific">Araneus ventricosus</name>
    <name type="common">Orbweaver spider</name>
    <name type="synonym">Epeira ventricosa</name>
    <dbReference type="NCBI Taxonomy" id="182803"/>
    <lineage>
        <taxon>Eukaryota</taxon>
        <taxon>Metazoa</taxon>
        <taxon>Ecdysozoa</taxon>
        <taxon>Arthropoda</taxon>
        <taxon>Chelicerata</taxon>
        <taxon>Arachnida</taxon>
        <taxon>Araneae</taxon>
        <taxon>Araneomorphae</taxon>
        <taxon>Entelegynae</taxon>
        <taxon>Araneoidea</taxon>
        <taxon>Araneidae</taxon>
        <taxon>Araneus</taxon>
    </lineage>
</organism>
<reference evidence="1 2" key="1">
    <citation type="journal article" date="2019" name="Sci. Rep.">
        <title>Orb-weaving spider Araneus ventricosus genome elucidates the spidroin gene catalogue.</title>
        <authorList>
            <person name="Kono N."/>
            <person name="Nakamura H."/>
            <person name="Ohtoshi R."/>
            <person name="Moran D.A.P."/>
            <person name="Shinohara A."/>
            <person name="Yoshida Y."/>
            <person name="Fujiwara M."/>
            <person name="Mori M."/>
            <person name="Tomita M."/>
            <person name="Arakawa K."/>
        </authorList>
    </citation>
    <scope>NUCLEOTIDE SEQUENCE [LARGE SCALE GENOMIC DNA]</scope>
</reference>
<protein>
    <submittedName>
        <fullName evidence="1">Uncharacterized protein</fullName>
    </submittedName>
</protein>
<comment type="caution">
    <text evidence="1">The sequence shown here is derived from an EMBL/GenBank/DDBJ whole genome shotgun (WGS) entry which is preliminary data.</text>
</comment>
<dbReference type="Proteomes" id="UP000499080">
    <property type="component" value="Unassembled WGS sequence"/>
</dbReference>
<sequence>MEAFGYRWHFLISGLREERDMLSEERLQLFRSGVMKSQPQGLKSEGMRSKTLVLYLELSHETWISDPSPLTQSQAFVIYLCMIRQRLVRHFFTSFSLRLLLKLLLFGNAMLMHCKALALLAVRCNLQHIQFWISCSAVASKTLRLCSATASSQLLCSCYLCVRA</sequence>
<gene>
    <name evidence="1" type="ORF">AVEN_265887_1</name>
</gene>
<evidence type="ECO:0000313" key="2">
    <source>
        <dbReference type="Proteomes" id="UP000499080"/>
    </source>
</evidence>